<dbReference type="InterPro" id="IPR050365">
    <property type="entry name" value="TIM50"/>
</dbReference>
<dbReference type="SUPFAM" id="SSF56784">
    <property type="entry name" value="HAD-like"/>
    <property type="match status" value="1"/>
</dbReference>
<keyword evidence="5" id="KW-1185">Reference proteome</keyword>
<keyword evidence="1" id="KW-0813">Transport</keyword>
<keyword evidence="1" id="KW-0653">Protein transport</keyword>
<dbReference type="SMART" id="SM00577">
    <property type="entry name" value="CPDc"/>
    <property type="match status" value="1"/>
</dbReference>
<evidence type="ECO:0000313" key="5">
    <source>
        <dbReference type="Proteomes" id="UP001151295"/>
    </source>
</evidence>
<dbReference type="InterPro" id="IPR004274">
    <property type="entry name" value="FCP1_dom"/>
</dbReference>
<keyword evidence="1" id="KW-0496">Mitochondrion</keyword>
<comment type="caution">
    <text evidence="4">The sequence shown here is derived from an EMBL/GenBank/DDBJ whole genome shotgun (WGS) entry which is preliminary data.</text>
</comment>
<organism evidence="4 5">
    <name type="scientific">Coemansia umbellata</name>
    <dbReference type="NCBI Taxonomy" id="1424467"/>
    <lineage>
        <taxon>Eukaryota</taxon>
        <taxon>Fungi</taxon>
        <taxon>Fungi incertae sedis</taxon>
        <taxon>Zoopagomycota</taxon>
        <taxon>Kickxellomycotina</taxon>
        <taxon>Kickxellomycetes</taxon>
        <taxon>Kickxellales</taxon>
        <taxon>Kickxellaceae</taxon>
        <taxon>Coemansia</taxon>
    </lineage>
</organism>
<comment type="subunit">
    <text evidence="1">Component of the TIM23 complex.</text>
</comment>
<keyword evidence="1" id="KW-0811">Translocation</keyword>
<dbReference type="PROSITE" id="PS50969">
    <property type="entry name" value="FCP1"/>
    <property type="match status" value="1"/>
</dbReference>
<proteinExistence type="inferred from homology"/>
<dbReference type="Pfam" id="PF03031">
    <property type="entry name" value="NIF"/>
    <property type="match status" value="1"/>
</dbReference>
<accession>A0ABQ8PRM5</accession>
<feature type="region of interest" description="Disordered" evidence="2">
    <location>
        <begin position="1"/>
        <end position="29"/>
    </location>
</feature>
<feature type="compositionally biased region" description="Polar residues" evidence="2">
    <location>
        <begin position="1"/>
        <end position="26"/>
    </location>
</feature>
<reference evidence="4" key="1">
    <citation type="submission" date="2022-07" db="EMBL/GenBank/DDBJ databases">
        <title>Phylogenomic reconstructions and comparative analyses of Kickxellomycotina fungi.</title>
        <authorList>
            <person name="Reynolds N.K."/>
            <person name="Stajich J.E."/>
            <person name="Barry K."/>
            <person name="Grigoriev I.V."/>
            <person name="Crous P."/>
            <person name="Smith M.E."/>
        </authorList>
    </citation>
    <scope>NUCLEOTIDE SEQUENCE</scope>
    <source>
        <strain evidence="4">BCRC 34882</strain>
    </source>
</reference>
<name>A0ABQ8PRM5_9FUNG</name>
<keyword evidence="1" id="KW-0809">Transit peptide</keyword>
<evidence type="ECO:0000259" key="3">
    <source>
        <dbReference type="PROSITE" id="PS50969"/>
    </source>
</evidence>
<feature type="domain" description="FCP1 homology" evidence="3">
    <location>
        <begin position="79"/>
        <end position="263"/>
    </location>
</feature>
<dbReference type="Proteomes" id="UP001151295">
    <property type="component" value="Unassembled WGS sequence"/>
</dbReference>
<comment type="subcellular location">
    <subcellularLocation>
        <location evidence="1">Mitochondrion inner membrane</location>
        <topology evidence="1">Single-pass membrane protein</topology>
    </subcellularLocation>
</comment>
<dbReference type="EMBL" id="JANBQD010000013">
    <property type="protein sequence ID" value="KAJ1994276.1"/>
    <property type="molecule type" value="Genomic_DNA"/>
</dbReference>
<evidence type="ECO:0000256" key="1">
    <source>
        <dbReference type="RuleBase" id="RU365079"/>
    </source>
</evidence>
<dbReference type="PANTHER" id="PTHR12210">
    <property type="entry name" value="DULLARD PROTEIN PHOSPHATASE"/>
    <property type="match status" value="1"/>
</dbReference>
<gene>
    <name evidence="4" type="ORF">EDC05_001718</name>
</gene>
<dbReference type="Gene3D" id="3.40.50.1000">
    <property type="entry name" value="HAD superfamily/HAD-like"/>
    <property type="match status" value="1"/>
</dbReference>
<evidence type="ECO:0000256" key="2">
    <source>
        <dbReference type="SAM" id="MobiDB-lite"/>
    </source>
</evidence>
<dbReference type="InterPro" id="IPR036412">
    <property type="entry name" value="HAD-like_sf"/>
</dbReference>
<protein>
    <recommendedName>
        <fullName evidence="1">Mitochondrial import inner membrane translocase subunit TIM50</fullName>
    </recommendedName>
</protein>
<evidence type="ECO:0000313" key="4">
    <source>
        <dbReference type="EMBL" id="KAJ1994276.1"/>
    </source>
</evidence>
<sequence length="303" mass="34645">MNSQEGSSSTEANGVVKNSSNKTNHVPSHLRNRYNRHHGAQQRTQHKQLHQPSSVLLPANRSEWEDEWVLADYAQNERATAHKELIVLDLNGTLLKREKHRKDKTRMAYARPHLPEFLAFAVENFAVMVWSSAQPGNINNMLEGLMSPYYKSFVRVWDRRFCQLDGRYFGKSSSLKDLRRITDGFTLMDSSTRNAYGTYDGYLGICPEKRDHWKMENVILVDDSKSKAAQQKGNHIFISSYDGPKTNPDDDELLKFTDYLKGYLARKSEYSDLLSYLSKHSWPEFRTAGSASSVSHDKGATSS</sequence>
<comment type="similarity">
    <text evidence="1">Belongs to the TIM50 family.</text>
</comment>
<dbReference type="InterPro" id="IPR023214">
    <property type="entry name" value="HAD_sf"/>
</dbReference>
<comment type="function">
    <text evidence="1">Essential component of the TIM23 complex, a complex that mediates the translocation of transit peptide-containing proteins across the mitochondrial inner membrane.</text>
</comment>